<dbReference type="RefSeq" id="WP_202337138.1">
    <property type="nucleotide sequence ID" value="NZ_CP068439.1"/>
</dbReference>
<accession>A0ABX7DUL8</accession>
<evidence type="ECO:0000313" key="1">
    <source>
        <dbReference type="EMBL" id="QQX77237.1"/>
    </source>
</evidence>
<organism evidence="1 2">
    <name type="scientific">Aequorivita iocasae</name>
    <dbReference type="NCBI Taxonomy" id="2803865"/>
    <lineage>
        <taxon>Bacteria</taxon>
        <taxon>Pseudomonadati</taxon>
        <taxon>Bacteroidota</taxon>
        <taxon>Flavobacteriia</taxon>
        <taxon>Flavobacteriales</taxon>
        <taxon>Flavobacteriaceae</taxon>
        <taxon>Aequorivita</taxon>
    </lineage>
</organism>
<protein>
    <recommendedName>
        <fullName evidence="3">Thymidylate synthase</fullName>
    </recommendedName>
</protein>
<dbReference type="EMBL" id="CP068439">
    <property type="protein sequence ID" value="QQX77237.1"/>
    <property type="molecule type" value="Genomic_DNA"/>
</dbReference>
<sequence>MENKYQLSTGILECYPLYAIFHFNASVYDLEEAEEFVGIIDSHYRGRKCVVVSNREMAKRVNPEVYNSKKSKSVVGIAIVSNNNAVKNEAIEEQGLFEGAFSYFQSIEEASDWAKTVIGSY</sequence>
<name>A0ABX7DUL8_9FLAO</name>
<dbReference type="Proteomes" id="UP000629420">
    <property type="component" value="Chromosome"/>
</dbReference>
<reference evidence="1 2" key="1">
    <citation type="submission" date="2021-01" db="EMBL/GenBank/DDBJ databases">
        <title>Aequorivita sp. strain KX20305, a bacterium isolated from the sediment collected at a cold seep field in South China Sea.</title>
        <authorList>
            <person name="Zhang H."/>
            <person name="Li C."/>
        </authorList>
    </citation>
    <scope>NUCLEOTIDE SEQUENCE [LARGE SCALE GENOMIC DNA]</scope>
    <source>
        <strain evidence="1 2">KX20305</strain>
    </source>
</reference>
<proteinExistence type="predicted"/>
<keyword evidence="2" id="KW-1185">Reference proteome</keyword>
<gene>
    <name evidence="1" type="ORF">JK629_02905</name>
</gene>
<evidence type="ECO:0000313" key="2">
    <source>
        <dbReference type="Proteomes" id="UP000629420"/>
    </source>
</evidence>
<evidence type="ECO:0008006" key="3">
    <source>
        <dbReference type="Google" id="ProtNLM"/>
    </source>
</evidence>